<protein>
    <recommendedName>
        <fullName evidence="4">Transmembrane protein</fullName>
    </recommendedName>
</protein>
<accession>G0QSL3</accession>
<evidence type="ECO:0008006" key="4">
    <source>
        <dbReference type="Google" id="ProtNLM"/>
    </source>
</evidence>
<name>G0QSL3_ICHMU</name>
<keyword evidence="3" id="KW-1185">Reference proteome</keyword>
<dbReference type="GeneID" id="14907944"/>
<dbReference type="RefSeq" id="XP_004035279.1">
    <property type="nucleotide sequence ID" value="XM_004035231.1"/>
</dbReference>
<dbReference type="AlphaFoldDB" id="G0QSL3"/>
<proteinExistence type="predicted"/>
<dbReference type="Proteomes" id="UP000008983">
    <property type="component" value="Unassembled WGS sequence"/>
</dbReference>
<keyword evidence="1" id="KW-1133">Transmembrane helix</keyword>
<keyword evidence="1" id="KW-0812">Transmembrane</keyword>
<dbReference type="EMBL" id="GL983816">
    <property type="protein sequence ID" value="EGR31793.1"/>
    <property type="molecule type" value="Genomic_DNA"/>
</dbReference>
<feature type="transmembrane region" description="Helical" evidence="1">
    <location>
        <begin position="79"/>
        <end position="99"/>
    </location>
</feature>
<evidence type="ECO:0000256" key="1">
    <source>
        <dbReference type="SAM" id="Phobius"/>
    </source>
</evidence>
<evidence type="ECO:0000313" key="2">
    <source>
        <dbReference type="EMBL" id="EGR31793.1"/>
    </source>
</evidence>
<organism evidence="2 3">
    <name type="scientific">Ichthyophthirius multifiliis</name>
    <name type="common">White spot disease agent</name>
    <name type="synonym">Ich</name>
    <dbReference type="NCBI Taxonomy" id="5932"/>
    <lineage>
        <taxon>Eukaryota</taxon>
        <taxon>Sar</taxon>
        <taxon>Alveolata</taxon>
        <taxon>Ciliophora</taxon>
        <taxon>Intramacronucleata</taxon>
        <taxon>Oligohymenophorea</taxon>
        <taxon>Hymenostomatida</taxon>
        <taxon>Ophryoglenina</taxon>
        <taxon>Ichthyophthirius</taxon>
    </lineage>
</organism>
<dbReference type="InParanoid" id="G0QSL3"/>
<evidence type="ECO:0000313" key="3">
    <source>
        <dbReference type="Proteomes" id="UP000008983"/>
    </source>
</evidence>
<reference evidence="2 3" key="1">
    <citation type="submission" date="2011-07" db="EMBL/GenBank/DDBJ databases">
        <authorList>
            <person name="Coyne R."/>
            <person name="Brami D."/>
            <person name="Johnson J."/>
            <person name="Hostetler J."/>
            <person name="Hannick L."/>
            <person name="Clark T."/>
            <person name="Cassidy-Hanley D."/>
            <person name="Inman J."/>
        </authorList>
    </citation>
    <scope>NUCLEOTIDE SEQUENCE [LARGE SCALE GENOMIC DNA]</scope>
    <source>
        <strain evidence="2 3">G5</strain>
    </source>
</reference>
<sequence length="144" mass="18485">MQILIFLYKKKPIRKFFKYLFKSYCCVFYQYYFERNTLQKYYKNLTIYHLNFHKYSQFRKLFISFQNKIKNQSFFFNFLYHYFSCVLSYFYSIYNYVLFSIQYCQYLAQYFNKVSVIKKYYIIYLNTRYIRFITYQKIITNFIF</sequence>
<keyword evidence="1" id="KW-0472">Membrane</keyword>
<gene>
    <name evidence="2" type="ORF">IMG5_102020</name>
</gene>